<reference evidence="1 2" key="1">
    <citation type="submission" date="2024-02" db="EMBL/GenBank/DDBJ databases">
        <title>The Genome Sequence of Enterococcus sp. DIV0159.</title>
        <authorList>
            <person name="Earl A."/>
            <person name="Manson A."/>
            <person name="Gilmore M."/>
            <person name="Sanders J."/>
            <person name="Shea T."/>
            <person name="Howe W."/>
            <person name="Livny J."/>
            <person name="Cuomo C."/>
            <person name="Neafsey D."/>
            <person name="Birren B."/>
        </authorList>
    </citation>
    <scope>NUCLEOTIDE SEQUENCE [LARGE SCALE GENOMIC DNA]</scope>
    <source>
        <strain evidence="1 2">665A</strain>
    </source>
</reference>
<organism evidence="1 2">
    <name type="scientific">Candidatus Enterococcus ferrettii</name>
    <dbReference type="NCBI Taxonomy" id="2815324"/>
    <lineage>
        <taxon>Bacteria</taxon>
        <taxon>Bacillati</taxon>
        <taxon>Bacillota</taxon>
        <taxon>Bacilli</taxon>
        <taxon>Lactobacillales</taxon>
        <taxon>Enterococcaceae</taxon>
        <taxon>Enterococcus</taxon>
    </lineage>
</organism>
<proteinExistence type="predicted"/>
<gene>
    <name evidence="1" type="ORF">JZO67_003403</name>
</gene>
<sequence>MSMISANSVSTFYQAYYSIVQESVPLALFLSNIVEKMDEEQRDYFKVAAKRTKRNQDSYFLFERSNDELVFKGVRTKETCLAFPSGRNKE</sequence>
<dbReference type="EMBL" id="JAFREL020000003">
    <property type="protein sequence ID" value="MEO1771423.1"/>
    <property type="molecule type" value="Genomic_DNA"/>
</dbReference>
<dbReference type="RefSeq" id="WP_207702757.1">
    <property type="nucleotide sequence ID" value="NZ_JAFREL020000003.1"/>
</dbReference>
<dbReference type="InterPro" id="IPR046004">
    <property type="entry name" value="DUF5960"/>
</dbReference>
<evidence type="ECO:0000313" key="2">
    <source>
        <dbReference type="Proteomes" id="UP000664357"/>
    </source>
</evidence>
<accession>A0ABV0EV34</accession>
<comment type="caution">
    <text evidence="1">The sequence shown here is derived from an EMBL/GenBank/DDBJ whole genome shotgun (WGS) entry which is preliminary data.</text>
</comment>
<keyword evidence="2" id="KW-1185">Reference proteome</keyword>
<name>A0ABV0EV34_9ENTE</name>
<dbReference type="Pfam" id="PF19385">
    <property type="entry name" value="DUF5960"/>
    <property type="match status" value="1"/>
</dbReference>
<dbReference type="Proteomes" id="UP000664357">
    <property type="component" value="Unassembled WGS sequence"/>
</dbReference>
<evidence type="ECO:0000313" key="1">
    <source>
        <dbReference type="EMBL" id="MEO1771423.1"/>
    </source>
</evidence>
<protein>
    <submittedName>
        <fullName evidence="1">Uncharacterized protein</fullName>
    </submittedName>
</protein>